<comment type="caution">
    <text evidence="2">The sequence shown here is derived from an EMBL/GenBank/DDBJ whole genome shotgun (WGS) entry which is preliminary data.</text>
</comment>
<evidence type="ECO:0000313" key="3">
    <source>
        <dbReference type="Proteomes" id="UP000186720"/>
    </source>
</evidence>
<feature type="domain" description="VOC" evidence="1">
    <location>
        <begin position="14"/>
        <end position="137"/>
    </location>
</feature>
<gene>
    <name evidence="2" type="ORF">RG47T_4897</name>
</gene>
<accession>A0A1Q6A5X7</accession>
<dbReference type="STRING" id="1302689.RG47T_4897"/>
<dbReference type="InterPro" id="IPR029068">
    <property type="entry name" value="Glyas_Bleomycin-R_OHBP_Dase"/>
</dbReference>
<evidence type="ECO:0000259" key="1">
    <source>
        <dbReference type="PROSITE" id="PS51819"/>
    </source>
</evidence>
<dbReference type="PROSITE" id="PS51819">
    <property type="entry name" value="VOC"/>
    <property type="match status" value="1"/>
</dbReference>
<dbReference type="Proteomes" id="UP000186720">
    <property type="component" value="Unassembled WGS sequence"/>
</dbReference>
<protein>
    <recommendedName>
        <fullName evidence="1">VOC domain-containing protein</fullName>
    </recommendedName>
</protein>
<organism evidence="2 3">
    <name type="scientific">Mucilaginibacter polytrichastri</name>
    <dbReference type="NCBI Taxonomy" id="1302689"/>
    <lineage>
        <taxon>Bacteria</taxon>
        <taxon>Pseudomonadati</taxon>
        <taxon>Bacteroidota</taxon>
        <taxon>Sphingobacteriia</taxon>
        <taxon>Sphingobacteriales</taxon>
        <taxon>Sphingobacteriaceae</taxon>
        <taxon>Mucilaginibacter</taxon>
    </lineage>
</organism>
<dbReference type="InterPro" id="IPR037523">
    <property type="entry name" value="VOC_core"/>
</dbReference>
<keyword evidence="3" id="KW-1185">Reference proteome</keyword>
<evidence type="ECO:0000313" key="2">
    <source>
        <dbReference type="EMBL" id="OKS89413.1"/>
    </source>
</evidence>
<dbReference type="Gene3D" id="3.10.180.10">
    <property type="entry name" value="2,3-Dihydroxybiphenyl 1,2-Dioxygenase, domain 1"/>
    <property type="match status" value="1"/>
</dbReference>
<dbReference type="PANTHER" id="PTHR36437">
    <property type="entry name" value="GLYOXALASE/BLEOMYCIN RESISTANCE PROTEIN/DIOXYGENASE"/>
    <property type="match status" value="1"/>
</dbReference>
<dbReference type="SUPFAM" id="SSF54593">
    <property type="entry name" value="Glyoxalase/Bleomycin resistance protein/Dihydroxybiphenyl dioxygenase"/>
    <property type="match status" value="1"/>
</dbReference>
<dbReference type="EMBL" id="MPPL01000001">
    <property type="protein sequence ID" value="OKS89413.1"/>
    <property type="molecule type" value="Genomic_DNA"/>
</dbReference>
<name>A0A1Q6A5X7_9SPHI</name>
<dbReference type="InterPro" id="IPR004360">
    <property type="entry name" value="Glyas_Fos-R_dOase_dom"/>
</dbReference>
<proteinExistence type="predicted"/>
<dbReference type="AlphaFoldDB" id="A0A1Q6A5X7"/>
<dbReference type="Pfam" id="PF00903">
    <property type="entry name" value="Glyoxalase"/>
    <property type="match status" value="1"/>
</dbReference>
<sequence>MGAYAQQPVTGPLKIAQVSLLIKDYDEALQFYTTKLGFVKIADSQFGNQRWLTIAPPGQKEMAMVLVKAATQADIDMVGNQAGTRTLLVLETDHFDQLYQQYQDKGINFISKPAATGWGRQVQFTDLYGNHLVLLEVKTSHR</sequence>
<dbReference type="PANTHER" id="PTHR36437:SF2">
    <property type="entry name" value="GLYOXALASE_BLEOMYCIN RESISTANCE PROTEIN_DIOXYGENASE"/>
    <property type="match status" value="1"/>
</dbReference>
<reference evidence="2 3" key="1">
    <citation type="submission" date="2016-11" db="EMBL/GenBank/DDBJ databases">
        <title>Whole Genome Sequencing of Mucilaginibacter polytrichastri RG4-7(T) isolated from the moss sample.</title>
        <authorList>
            <person name="Li Y."/>
        </authorList>
    </citation>
    <scope>NUCLEOTIDE SEQUENCE [LARGE SCALE GENOMIC DNA]</scope>
    <source>
        <strain evidence="2 3">RG4-7</strain>
    </source>
</reference>